<protein>
    <submittedName>
        <fullName evidence="1">Uncharacterized protein</fullName>
    </submittedName>
</protein>
<gene>
    <name evidence="1" type="ORF">FUA23_18325</name>
</gene>
<dbReference type="Proteomes" id="UP000321907">
    <property type="component" value="Unassembled WGS sequence"/>
</dbReference>
<accession>A0A5C7FJM5</accession>
<sequence>MKRIEKIKDGQLLYSYLEISREDCALIEQEFRNDGGVDLTDNYFFFFPFCSEVLIYQLNDSSILEKDTTTRRLFESKKEYEIYLSYSQYAIHNKYINKTPPYNVIYVLIGGEVVRARTVSEEVAKVIILNSKKDDSISGFGLTSYRINDDTFVVTGGDHHYQIFGSYDCVNSIMEHNKKIVKLYEKNKSSIELIDSLIFNQDGSFIENKDGYKAKLSKCLGINIDVLDFSLNSLKAIEVQLYENVISFDFSLNIADPLLYYFGEVFMHQKGGIWHLYHESNIGHLIPCVIINQETILIHKKIAKLLDPTSRNWLSLLEVYRSIINSMP</sequence>
<keyword evidence="2" id="KW-1185">Reference proteome</keyword>
<dbReference type="EMBL" id="VOXD01000035">
    <property type="protein sequence ID" value="TXF87547.1"/>
    <property type="molecule type" value="Genomic_DNA"/>
</dbReference>
<evidence type="ECO:0000313" key="2">
    <source>
        <dbReference type="Proteomes" id="UP000321907"/>
    </source>
</evidence>
<proteinExistence type="predicted"/>
<organism evidence="1 2">
    <name type="scientific">Neolewinella aurantiaca</name>
    <dbReference type="NCBI Taxonomy" id="2602767"/>
    <lineage>
        <taxon>Bacteria</taxon>
        <taxon>Pseudomonadati</taxon>
        <taxon>Bacteroidota</taxon>
        <taxon>Saprospiria</taxon>
        <taxon>Saprospirales</taxon>
        <taxon>Lewinellaceae</taxon>
        <taxon>Neolewinella</taxon>
    </lineage>
</organism>
<dbReference type="RefSeq" id="WP_147932222.1">
    <property type="nucleotide sequence ID" value="NZ_VOXD01000035.1"/>
</dbReference>
<evidence type="ECO:0000313" key="1">
    <source>
        <dbReference type="EMBL" id="TXF87547.1"/>
    </source>
</evidence>
<dbReference type="AlphaFoldDB" id="A0A5C7FJM5"/>
<name>A0A5C7FJM5_9BACT</name>
<reference evidence="1 2" key="1">
    <citation type="submission" date="2019-08" db="EMBL/GenBank/DDBJ databases">
        <title>Lewinella sp. strain SSH13 Genome sequencing and assembly.</title>
        <authorList>
            <person name="Kim I."/>
        </authorList>
    </citation>
    <scope>NUCLEOTIDE SEQUENCE [LARGE SCALE GENOMIC DNA]</scope>
    <source>
        <strain evidence="1 2">SSH13</strain>
    </source>
</reference>
<comment type="caution">
    <text evidence="1">The sequence shown here is derived from an EMBL/GenBank/DDBJ whole genome shotgun (WGS) entry which is preliminary data.</text>
</comment>